<evidence type="ECO:0000256" key="1">
    <source>
        <dbReference type="SAM" id="MobiDB-lite"/>
    </source>
</evidence>
<accession>A0A543B181</accession>
<reference evidence="2 3" key="1">
    <citation type="submission" date="2019-06" db="EMBL/GenBank/DDBJ databases">
        <title>Sequencing the genomes of 1000 actinobacteria strains.</title>
        <authorList>
            <person name="Klenk H.-P."/>
        </authorList>
    </citation>
    <scope>NUCLEOTIDE SEQUENCE [LARGE SCALE GENOMIC DNA]</scope>
    <source>
        <strain evidence="2 3">DSM 45928</strain>
    </source>
</reference>
<keyword evidence="3" id="KW-1185">Reference proteome</keyword>
<name>A0A543B181_9ACTN</name>
<dbReference type="InParanoid" id="A0A543B181"/>
<dbReference type="EMBL" id="VFOW01000001">
    <property type="protein sequence ID" value="TQL78592.1"/>
    <property type="molecule type" value="Genomic_DNA"/>
</dbReference>
<comment type="caution">
    <text evidence="2">The sequence shown here is derived from an EMBL/GenBank/DDBJ whole genome shotgun (WGS) entry which is preliminary data.</text>
</comment>
<proteinExistence type="predicted"/>
<gene>
    <name evidence="2" type="ORF">FB566_4182</name>
</gene>
<dbReference type="Proteomes" id="UP000317043">
    <property type="component" value="Unassembled WGS sequence"/>
</dbReference>
<dbReference type="AlphaFoldDB" id="A0A543B181"/>
<protein>
    <submittedName>
        <fullName evidence="2">Uncharacterized protein</fullName>
    </submittedName>
</protein>
<organism evidence="2 3">
    <name type="scientific">Stackebrandtia endophytica</name>
    <dbReference type="NCBI Taxonomy" id="1496996"/>
    <lineage>
        <taxon>Bacteria</taxon>
        <taxon>Bacillati</taxon>
        <taxon>Actinomycetota</taxon>
        <taxon>Actinomycetes</taxon>
        <taxon>Glycomycetales</taxon>
        <taxon>Glycomycetaceae</taxon>
        <taxon>Stackebrandtia</taxon>
    </lineage>
</organism>
<feature type="region of interest" description="Disordered" evidence="1">
    <location>
        <begin position="1"/>
        <end position="77"/>
    </location>
</feature>
<evidence type="ECO:0000313" key="3">
    <source>
        <dbReference type="Proteomes" id="UP000317043"/>
    </source>
</evidence>
<sequence>MAYGKTRIGAAYGFGRQAEPSRFTGGRALSGPRVARRGLPPPTVLVGKEDRDAARRSLEEHEGPDGQRERPSGRGSG</sequence>
<feature type="compositionally biased region" description="Basic and acidic residues" evidence="1">
    <location>
        <begin position="47"/>
        <end position="77"/>
    </location>
</feature>
<evidence type="ECO:0000313" key="2">
    <source>
        <dbReference type="EMBL" id="TQL78592.1"/>
    </source>
</evidence>